<feature type="transmembrane region" description="Helical" evidence="2">
    <location>
        <begin position="175"/>
        <end position="198"/>
    </location>
</feature>
<dbReference type="Proteomes" id="UP000728106">
    <property type="component" value="Unassembled WGS sequence"/>
</dbReference>
<comment type="caution">
    <text evidence="5">The sequence shown here is derived from an EMBL/GenBank/DDBJ whole genome shotgun (WGS) entry which is preliminary data.</text>
</comment>
<reference evidence="5" key="1">
    <citation type="submission" date="2020-02" db="EMBL/GenBank/DDBJ databases">
        <authorList>
            <person name="Fontana A."/>
            <person name="Patrone V."/>
            <person name="Morelli L."/>
        </authorList>
    </citation>
    <scope>NUCLEOTIDE SEQUENCE</scope>
    <source>
        <strain evidence="4">CCUG 30943</strain>
        <strain evidence="5">CCUG 43002</strain>
    </source>
</reference>
<evidence type="ECO:0000256" key="2">
    <source>
        <dbReference type="SAM" id="Phobius"/>
    </source>
</evidence>
<feature type="transmembrane region" description="Helical" evidence="2">
    <location>
        <begin position="252"/>
        <end position="273"/>
    </location>
</feature>
<accession>A0A4Z0RI15</accession>
<feature type="domain" description="VanZ-like" evidence="3">
    <location>
        <begin position="48"/>
        <end position="192"/>
    </location>
</feature>
<dbReference type="PANTHER" id="PTHR36834:SF1">
    <property type="entry name" value="INTEGRAL MEMBRANE PROTEIN"/>
    <property type="match status" value="1"/>
</dbReference>
<feature type="transmembrane region" description="Helical" evidence="2">
    <location>
        <begin position="285"/>
        <end position="304"/>
    </location>
</feature>
<feature type="transmembrane region" description="Helical" evidence="2">
    <location>
        <begin position="140"/>
        <end position="163"/>
    </location>
</feature>
<feature type="transmembrane region" description="Helical" evidence="2">
    <location>
        <begin position="43"/>
        <end position="63"/>
    </location>
</feature>
<evidence type="ECO:0000313" key="5">
    <source>
        <dbReference type="EMBL" id="MBJ7638112.1"/>
    </source>
</evidence>
<feature type="transmembrane region" description="Helical" evidence="2">
    <location>
        <begin position="219"/>
        <end position="240"/>
    </location>
</feature>
<keyword evidence="2" id="KW-1133">Transmembrane helix</keyword>
<gene>
    <name evidence="5" type="ORF">HAU20_01695</name>
    <name evidence="4" type="ORF">HAU43_03720</name>
</gene>
<sequence>MGGFGVPIKDAIIAFPIILIVLFVPFLFLQYRRFGSVTFWHTVMTFSFVFYFTTAYFMVILPLPTEATLEHLQAIHAQTMNLDPLQVVRTFFNDNPYFHGGGLKAGLLDPSFTQAAFNVLLTVPFGMYLHFYFKRGFFTTLILTMMLTAFYETTQYTALYHIYWRPYRLFDVDDLILNTMGGVIGWIFAPLLGLIFPSRDRMDERARSLGHRVTLVRRLLSFGVDFVIASFIGFILNQIVPNQTATDLVSYLIVWGIIPFLIGATPGQLVVRTRYDVAKSQRWRIFLRNAMMVGFTIYFFPFWLQLIGSTGTVSAELLNRTYTFILLFAAPAVVLVLDWLITIFRPQHKLLYEKISGVGSEAIVKQTTMADAPIMQEQPQTPATPDVAPEQPTTRSERHQ</sequence>
<proteinExistence type="predicted"/>
<dbReference type="InterPro" id="IPR006976">
    <property type="entry name" value="VanZ-like"/>
</dbReference>
<evidence type="ECO:0000259" key="3">
    <source>
        <dbReference type="Pfam" id="PF04892"/>
    </source>
</evidence>
<dbReference type="EMBL" id="JAAOCX010000003">
    <property type="protein sequence ID" value="MBJ7632203.1"/>
    <property type="molecule type" value="Genomic_DNA"/>
</dbReference>
<feature type="region of interest" description="Disordered" evidence="1">
    <location>
        <begin position="375"/>
        <end position="400"/>
    </location>
</feature>
<feature type="transmembrane region" description="Helical" evidence="2">
    <location>
        <begin position="115"/>
        <end position="133"/>
    </location>
</feature>
<protein>
    <submittedName>
        <fullName evidence="5">VanZ family protein</fullName>
    </submittedName>
</protein>
<keyword evidence="2" id="KW-0812">Transmembrane</keyword>
<dbReference type="PANTHER" id="PTHR36834">
    <property type="entry name" value="MEMBRANE PROTEIN-RELATED"/>
    <property type="match status" value="1"/>
</dbReference>
<name>A0A4Z0RI15_WEICO</name>
<dbReference type="EMBL" id="JAAOCP010000002">
    <property type="protein sequence ID" value="MBJ7638112.1"/>
    <property type="molecule type" value="Genomic_DNA"/>
</dbReference>
<dbReference type="Pfam" id="PF04892">
    <property type="entry name" value="VanZ"/>
    <property type="match status" value="1"/>
</dbReference>
<dbReference type="InterPro" id="IPR053150">
    <property type="entry name" value="Teicoplanin_resist-assoc"/>
</dbReference>
<organism evidence="5 6">
    <name type="scientific">Weissella confusa</name>
    <name type="common">Lactobacillus confusus</name>
    <dbReference type="NCBI Taxonomy" id="1583"/>
    <lineage>
        <taxon>Bacteria</taxon>
        <taxon>Bacillati</taxon>
        <taxon>Bacillota</taxon>
        <taxon>Bacilli</taxon>
        <taxon>Lactobacillales</taxon>
        <taxon>Lactobacillaceae</taxon>
        <taxon>Weissella</taxon>
    </lineage>
</organism>
<keyword evidence="2" id="KW-0472">Membrane</keyword>
<feature type="transmembrane region" description="Helical" evidence="2">
    <location>
        <begin position="12"/>
        <end position="31"/>
    </location>
</feature>
<feature type="transmembrane region" description="Helical" evidence="2">
    <location>
        <begin position="324"/>
        <end position="344"/>
    </location>
</feature>
<evidence type="ECO:0000313" key="4">
    <source>
        <dbReference type="EMBL" id="MBJ7632203.1"/>
    </source>
</evidence>
<dbReference type="RefSeq" id="WP_003608445.1">
    <property type="nucleotide sequence ID" value="NZ_ALXH01000131.1"/>
</dbReference>
<keyword evidence="6" id="KW-1185">Reference proteome</keyword>
<reference evidence="5 6" key="2">
    <citation type="journal article" date="2021" name="Int. J. Food Microbiol.">
        <title>Safety demonstration of a microbial species for use in the food chain: Weissella confusa.</title>
        <authorList>
            <person name="Bourdichon F."/>
            <person name="Patrone V."/>
            <person name="Fontana A."/>
            <person name="Milani G."/>
            <person name="Morelli L."/>
        </authorList>
    </citation>
    <scope>NUCLEOTIDE SEQUENCE [LARGE SCALE GENOMIC DNA]</scope>
    <source>
        <strain evidence="4">CCUG 30943</strain>
        <strain evidence="5 6">CCUG 43002</strain>
    </source>
</reference>
<dbReference type="AlphaFoldDB" id="A0A4Z0RI15"/>
<evidence type="ECO:0000313" key="6">
    <source>
        <dbReference type="Proteomes" id="UP000728106"/>
    </source>
</evidence>
<dbReference type="Proteomes" id="UP000808038">
    <property type="component" value="Unassembled WGS sequence"/>
</dbReference>
<evidence type="ECO:0000256" key="1">
    <source>
        <dbReference type="SAM" id="MobiDB-lite"/>
    </source>
</evidence>